<dbReference type="GO" id="GO:0005739">
    <property type="term" value="C:mitochondrion"/>
    <property type="evidence" value="ECO:0007669"/>
    <property type="project" value="TreeGrafter"/>
</dbReference>
<evidence type="ECO:0000256" key="10">
    <source>
        <dbReference type="ARBA" id="ARBA00023002"/>
    </source>
</evidence>
<evidence type="ECO:0000259" key="15">
    <source>
        <dbReference type="Pfam" id="PF02668"/>
    </source>
</evidence>
<dbReference type="PANTHER" id="PTHR10696">
    <property type="entry name" value="GAMMA-BUTYROBETAINE HYDROXYLASE-RELATED"/>
    <property type="match status" value="1"/>
</dbReference>
<keyword evidence="8" id="KW-0124">Carnitine biosynthesis</keyword>
<comment type="cofactor">
    <cofactor evidence="2">
        <name>L-ascorbate</name>
        <dbReference type="ChEBI" id="CHEBI:38290"/>
    </cofactor>
</comment>
<evidence type="ECO:0000259" key="16">
    <source>
        <dbReference type="Pfam" id="PF06155"/>
    </source>
</evidence>
<dbReference type="Gene3D" id="3.30.2020.30">
    <property type="match status" value="1"/>
</dbReference>
<comment type="cofactor">
    <cofactor evidence="1">
        <name>Fe(2+)</name>
        <dbReference type="ChEBI" id="CHEBI:29033"/>
    </cofactor>
</comment>
<evidence type="ECO:0000256" key="2">
    <source>
        <dbReference type="ARBA" id="ARBA00001961"/>
    </source>
</evidence>
<protein>
    <recommendedName>
        <fullName evidence="6">gamma-butyrobetaine dioxygenase</fullName>
        <ecNumber evidence="6">1.14.11.1</ecNumber>
    </recommendedName>
    <alternativeName>
        <fullName evidence="12">Gamma-butyrobetaine hydroxylase</fullName>
    </alternativeName>
    <alternativeName>
        <fullName evidence="13">Gamma-butyrobetaine,2-oxoglutarate dioxygenase</fullName>
    </alternativeName>
</protein>
<evidence type="ECO:0000256" key="5">
    <source>
        <dbReference type="ARBA" id="ARBA00008654"/>
    </source>
</evidence>
<dbReference type="PANTHER" id="PTHR10696:SF33">
    <property type="entry name" value="GAMMA-BUTYROBETAINE DIOXYGENASE"/>
    <property type="match status" value="1"/>
</dbReference>
<dbReference type="Gene3D" id="3.60.130.10">
    <property type="entry name" value="Clavaminate synthase-like"/>
    <property type="match status" value="1"/>
</dbReference>
<dbReference type="InterPro" id="IPR042098">
    <property type="entry name" value="TauD-like_sf"/>
</dbReference>
<comment type="similarity">
    <text evidence="5">Belongs to the gamma-BBH/TMLD family.</text>
</comment>
<evidence type="ECO:0000256" key="1">
    <source>
        <dbReference type="ARBA" id="ARBA00001954"/>
    </source>
</evidence>
<name>A0A8S1HIN2_9PELO</name>
<dbReference type="AlphaFoldDB" id="A0A8S1HIN2"/>
<dbReference type="GO" id="GO:0008336">
    <property type="term" value="F:gamma-butyrobetaine dioxygenase activity"/>
    <property type="evidence" value="ECO:0007669"/>
    <property type="project" value="UniProtKB-EC"/>
</dbReference>
<evidence type="ECO:0000256" key="12">
    <source>
        <dbReference type="ARBA" id="ARBA00030584"/>
    </source>
</evidence>
<comment type="catalytic activity">
    <reaction evidence="14">
        <text>4-(trimethylamino)butanoate + 2-oxoglutarate + O2 = carnitine + succinate + CO2</text>
        <dbReference type="Rhea" id="RHEA:24028"/>
        <dbReference type="ChEBI" id="CHEBI:15379"/>
        <dbReference type="ChEBI" id="CHEBI:16244"/>
        <dbReference type="ChEBI" id="CHEBI:16526"/>
        <dbReference type="ChEBI" id="CHEBI:16810"/>
        <dbReference type="ChEBI" id="CHEBI:17126"/>
        <dbReference type="ChEBI" id="CHEBI:30031"/>
        <dbReference type="EC" id="1.14.11.1"/>
    </reaction>
</comment>
<feature type="domain" description="TauD/TfdA-like" evidence="15">
    <location>
        <begin position="192"/>
        <end position="424"/>
    </location>
</feature>
<dbReference type="OrthoDB" id="406634at2759"/>
<evidence type="ECO:0000256" key="8">
    <source>
        <dbReference type="ARBA" id="ARBA00022873"/>
    </source>
</evidence>
<dbReference type="InterPro" id="IPR003819">
    <property type="entry name" value="TauD/TfdA-like"/>
</dbReference>
<feature type="domain" description="Gamma-butyrobetaine hydroxylase-like N-terminal" evidence="16">
    <location>
        <begin position="75"/>
        <end position="157"/>
    </location>
</feature>
<dbReference type="InterPro" id="IPR050411">
    <property type="entry name" value="AlphaKG_dependent_hydroxylases"/>
</dbReference>
<keyword evidence="11" id="KW-0408">Iron</keyword>
<comment type="caution">
    <text evidence="17">The sequence shown here is derived from an EMBL/GenBank/DDBJ whole genome shotgun (WGS) entry which is preliminary data.</text>
</comment>
<dbReference type="Proteomes" id="UP000835052">
    <property type="component" value="Unassembled WGS sequence"/>
</dbReference>
<dbReference type="GO" id="GO:0045329">
    <property type="term" value="P:carnitine biosynthetic process"/>
    <property type="evidence" value="ECO:0007669"/>
    <property type="project" value="UniProtKB-KW"/>
</dbReference>
<sequence length="450" mass="51924">MSQDSFAHRKKKIRRKRSRDRFIFEKYGRTQLVGICTATPFATPWVSAEHMLSRALRSAVRLGSRLSSVSGPCPDRIVTVKWDDGGRGEFPLIWLRDTSPDAQTYTMSAAMKARNLTMNEFDVEQSAQKVWMDAEKDEVLVEWASGLLSRYPSEWLRLRNLSCEKAKSRRRQVYLFPETTWGKDEIEKRLKRFDHQKMMQDGKTLHDFLEAVCLDGIAVLEGASRGKRGAVEDIGKRIGLIRQTHFGIVFEVSTKADASNMAYASNGGLPFHTDFPSLSHPPELQMLHMLQSADEGGNSLFVDGFHVAELLRKEQPEVFETLTHYSMEFIEEGYDVHEIGAESRRFDYDMCARHKVIRTNDSEKSKKIYRAMKTFTDYCYQPRNVLKIRLNDGDTVLWANTRLLHTRDAFRNAPGKSRTLTGCYFDWDFIKSRVRFLRDEHQLPQNQPSA</sequence>
<gene>
    <name evidence="17" type="ORF">CAUJ_LOCUS11523</name>
</gene>
<dbReference type="Pfam" id="PF02668">
    <property type="entry name" value="TauD"/>
    <property type="match status" value="1"/>
</dbReference>
<evidence type="ECO:0000256" key="9">
    <source>
        <dbReference type="ARBA" id="ARBA00022964"/>
    </source>
</evidence>
<evidence type="ECO:0000256" key="4">
    <source>
        <dbReference type="ARBA" id="ARBA00005022"/>
    </source>
</evidence>
<dbReference type="InterPro" id="IPR038492">
    <property type="entry name" value="GBBH-like_N_sf"/>
</dbReference>
<keyword evidence="10" id="KW-0560">Oxidoreductase</keyword>
<evidence type="ECO:0000313" key="17">
    <source>
        <dbReference type="EMBL" id="CAD6195604.1"/>
    </source>
</evidence>
<dbReference type="InterPro" id="IPR010376">
    <property type="entry name" value="GBBH-like_N"/>
</dbReference>
<keyword evidence="18" id="KW-1185">Reference proteome</keyword>
<dbReference type="EC" id="1.14.11.1" evidence="6"/>
<accession>A0A8S1HIN2</accession>
<evidence type="ECO:0000256" key="7">
    <source>
        <dbReference type="ARBA" id="ARBA00022723"/>
    </source>
</evidence>
<evidence type="ECO:0000256" key="11">
    <source>
        <dbReference type="ARBA" id="ARBA00023004"/>
    </source>
</evidence>
<proteinExistence type="inferred from homology"/>
<dbReference type="Pfam" id="PF06155">
    <property type="entry name" value="GBBH-like_N"/>
    <property type="match status" value="1"/>
</dbReference>
<comment type="function">
    <text evidence="3">Catalyzes the formation of L-carnitine from gamma-butyrobetaine.</text>
</comment>
<dbReference type="SUPFAM" id="SSF51197">
    <property type="entry name" value="Clavaminate synthase-like"/>
    <property type="match status" value="1"/>
</dbReference>
<evidence type="ECO:0000256" key="14">
    <source>
        <dbReference type="ARBA" id="ARBA00049149"/>
    </source>
</evidence>
<comment type="pathway">
    <text evidence="4">Amine and polyamine biosynthesis; carnitine biosynthesis.</text>
</comment>
<reference evidence="17" key="1">
    <citation type="submission" date="2020-10" db="EMBL/GenBank/DDBJ databases">
        <authorList>
            <person name="Kikuchi T."/>
        </authorList>
    </citation>
    <scope>NUCLEOTIDE SEQUENCE</scope>
    <source>
        <strain evidence="17">NKZ352</strain>
    </source>
</reference>
<evidence type="ECO:0000256" key="6">
    <source>
        <dbReference type="ARBA" id="ARBA00012270"/>
    </source>
</evidence>
<dbReference type="NCBIfam" id="TIGR02409">
    <property type="entry name" value="carnitine_bodg"/>
    <property type="match status" value="1"/>
</dbReference>
<evidence type="ECO:0000256" key="3">
    <source>
        <dbReference type="ARBA" id="ARBA00002906"/>
    </source>
</evidence>
<evidence type="ECO:0000313" key="18">
    <source>
        <dbReference type="Proteomes" id="UP000835052"/>
    </source>
</evidence>
<dbReference type="EMBL" id="CAJGYM010000057">
    <property type="protein sequence ID" value="CAD6195604.1"/>
    <property type="molecule type" value="Genomic_DNA"/>
</dbReference>
<keyword evidence="9" id="KW-0223">Dioxygenase</keyword>
<evidence type="ECO:0000256" key="13">
    <source>
        <dbReference type="ARBA" id="ARBA00033412"/>
    </source>
</evidence>
<dbReference type="GO" id="GO:0005506">
    <property type="term" value="F:iron ion binding"/>
    <property type="evidence" value="ECO:0007669"/>
    <property type="project" value="InterPro"/>
</dbReference>
<keyword evidence="7" id="KW-0479">Metal-binding</keyword>
<dbReference type="InterPro" id="IPR012775">
    <property type="entry name" value="GBBH-like"/>
</dbReference>
<organism evidence="17 18">
    <name type="scientific">Caenorhabditis auriculariae</name>
    <dbReference type="NCBI Taxonomy" id="2777116"/>
    <lineage>
        <taxon>Eukaryota</taxon>
        <taxon>Metazoa</taxon>
        <taxon>Ecdysozoa</taxon>
        <taxon>Nematoda</taxon>
        <taxon>Chromadorea</taxon>
        <taxon>Rhabditida</taxon>
        <taxon>Rhabditina</taxon>
        <taxon>Rhabditomorpha</taxon>
        <taxon>Rhabditoidea</taxon>
        <taxon>Rhabditidae</taxon>
        <taxon>Peloderinae</taxon>
        <taxon>Caenorhabditis</taxon>
    </lineage>
</organism>